<organism evidence="2 3">
    <name type="scientific">Xanthomonas citri pv. citri</name>
    <dbReference type="NCBI Taxonomy" id="611301"/>
    <lineage>
        <taxon>Bacteria</taxon>
        <taxon>Pseudomonadati</taxon>
        <taxon>Pseudomonadota</taxon>
        <taxon>Gammaproteobacteria</taxon>
        <taxon>Lysobacterales</taxon>
        <taxon>Lysobacteraceae</taxon>
        <taxon>Xanthomonas</taxon>
    </lineage>
</organism>
<reference evidence="2 3" key="1">
    <citation type="submission" date="2014-09" db="EMBL/GenBank/DDBJ databases">
        <authorList>
            <person name="Regsiter A."/>
        </authorList>
    </citation>
    <scope>NUCLEOTIDE SEQUENCE [LARGE SCALE GENOMIC DNA]</scope>
</reference>
<gene>
    <name evidence="2" type="ORF">XAC3562_850037</name>
</gene>
<feature type="region of interest" description="Disordered" evidence="1">
    <location>
        <begin position="28"/>
        <end position="65"/>
    </location>
</feature>
<protein>
    <submittedName>
        <fullName evidence="2">Uncharacterized protein</fullName>
    </submittedName>
</protein>
<comment type="caution">
    <text evidence="2">The sequence shown here is derived from an EMBL/GenBank/DDBJ whole genome shotgun (WGS) entry which is preliminary data.</text>
</comment>
<evidence type="ECO:0000313" key="2">
    <source>
        <dbReference type="EMBL" id="CEG18588.1"/>
    </source>
</evidence>
<accession>A0A0U4YRD9</accession>
<sequence>MIFLIRELNARESFPGVNAWETVDPLPSTGQLGHATRPPGSAPTSCHHAQAPAHRRIARQGQDDQ</sequence>
<dbReference type="AlphaFoldDB" id="A0A0U4YRD9"/>
<dbReference type="Proteomes" id="UP000052230">
    <property type="component" value="Unassembled WGS sequence"/>
</dbReference>
<dbReference type="EMBL" id="CCXZ01000183">
    <property type="protein sequence ID" value="CEG18588.1"/>
    <property type="molecule type" value="Genomic_DNA"/>
</dbReference>
<name>A0A0U4YRD9_XANCI</name>
<keyword evidence="3" id="KW-1185">Reference proteome</keyword>
<evidence type="ECO:0000256" key="1">
    <source>
        <dbReference type="SAM" id="MobiDB-lite"/>
    </source>
</evidence>
<proteinExistence type="predicted"/>
<evidence type="ECO:0000313" key="3">
    <source>
        <dbReference type="Proteomes" id="UP000052230"/>
    </source>
</evidence>